<organism evidence="2 3">
    <name type="scientific">Lichenibacterium ramalinae</name>
    <dbReference type="NCBI Taxonomy" id="2316527"/>
    <lineage>
        <taxon>Bacteria</taxon>
        <taxon>Pseudomonadati</taxon>
        <taxon>Pseudomonadota</taxon>
        <taxon>Alphaproteobacteria</taxon>
        <taxon>Hyphomicrobiales</taxon>
        <taxon>Lichenihabitantaceae</taxon>
        <taxon>Lichenibacterium</taxon>
    </lineage>
</organism>
<protein>
    <submittedName>
        <fullName evidence="2">Uncharacterized protein</fullName>
    </submittedName>
</protein>
<evidence type="ECO:0000256" key="1">
    <source>
        <dbReference type="SAM" id="MobiDB-lite"/>
    </source>
</evidence>
<feature type="compositionally biased region" description="Basic and acidic residues" evidence="1">
    <location>
        <begin position="59"/>
        <end position="108"/>
    </location>
</feature>
<proteinExistence type="predicted"/>
<dbReference type="AlphaFoldDB" id="A0A4Q2RI01"/>
<accession>A0A4Q2RI01</accession>
<comment type="caution">
    <text evidence="2">The sequence shown here is derived from an EMBL/GenBank/DDBJ whole genome shotgun (WGS) entry which is preliminary data.</text>
</comment>
<dbReference type="Proteomes" id="UP000289411">
    <property type="component" value="Unassembled WGS sequence"/>
</dbReference>
<evidence type="ECO:0000313" key="3">
    <source>
        <dbReference type="Proteomes" id="UP000289411"/>
    </source>
</evidence>
<name>A0A4Q2RI01_9HYPH</name>
<reference evidence="2 3" key="1">
    <citation type="submission" date="2018-09" db="EMBL/GenBank/DDBJ databases">
        <authorList>
            <person name="Grouzdev D.S."/>
            <person name="Krutkina M.S."/>
        </authorList>
    </citation>
    <scope>NUCLEOTIDE SEQUENCE [LARGE SCALE GENOMIC DNA]</scope>
    <source>
        <strain evidence="2 3">RmlP001</strain>
    </source>
</reference>
<reference evidence="2 3" key="2">
    <citation type="submission" date="2019-02" db="EMBL/GenBank/DDBJ databases">
        <title>'Lichenibacterium ramalinii' gen. nov. sp. nov., 'Lichenibacterium minor' gen. nov. sp. nov.</title>
        <authorList>
            <person name="Pankratov T."/>
        </authorList>
    </citation>
    <scope>NUCLEOTIDE SEQUENCE [LARGE SCALE GENOMIC DNA]</scope>
    <source>
        <strain evidence="2 3">RmlP001</strain>
    </source>
</reference>
<gene>
    <name evidence="2" type="ORF">D3272_06810</name>
</gene>
<feature type="region of interest" description="Disordered" evidence="1">
    <location>
        <begin position="1"/>
        <end position="128"/>
    </location>
</feature>
<sequence length="128" mass="13398">MTIMATKNASGHQGEVKDPEHDGRLKGHKGGEAAKAHAEGSHKDEADHAGAKKAGGKSHASEGEHAAKADHTKADHAKADHSKSHEPAKPAEARATDGDADLKAREYTDAQGNVHHHTKAYMEGHKGG</sequence>
<keyword evidence="3" id="KW-1185">Reference proteome</keyword>
<dbReference type="EMBL" id="QYBC01000004">
    <property type="protein sequence ID" value="RYB06448.1"/>
    <property type="molecule type" value="Genomic_DNA"/>
</dbReference>
<feature type="compositionally biased region" description="Basic and acidic residues" evidence="1">
    <location>
        <begin position="14"/>
        <end position="50"/>
    </location>
</feature>
<feature type="compositionally biased region" description="Polar residues" evidence="1">
    <location>
        <begin position="1"/>
        <end position="11"/>
    </location>
</feature>
<evidence type="ECO:0000313" key="2">
    <source>
        <dbReference type="EMBL" id="RYB06448.1"/>
    </source>
</evidence>